<dbReference type="OrthoDB" id="227596at2"/>
<accession>A0A316F4E9</accession>
<evidence type="ECO:0000259" key="1">
    <source>
        <dbReference type="Pfam" id="PF23539"/>
    </source>
</evidence>
<gene>
    <name evidence="2" type="ORF">BC793_13333</name>
</gene>
<reference evidence="2 3" key="1">
    <citation type="submission" date="2018-05" db="EMBL/GenBank/DDBJ databases">
        <title>Genomic Encyclopedia of Archaeal and Bacterial Type Strains, Phase II (KMG-II): from individual species to whole genera.</title>
        <authorList>
            <person name="Goeker M."/>
        </authorList>
    </citation>
    <scope>NUCLEOTIDE SEQUENCE [LARGE SCALE GENOMIC DNA]</scope>
    <source>
        <strain evidence="2 3">DSM 45184</strain>
    </source>
</reference>
<dbReference type="EMBL" id="QGGR01000033">
    <property type="protein sequence ID" value="PWK31494.1"/>
    <property type="molecule type" value="Genomic_DNA"/>
</dbReference>
<dbReference type="RefSeq" id="WP_109602168.1">
    <property type="nucleotide sequence ID" value="NZ_BONA01000089.1"/>
</dbReference>
<dbReference type="Pfam" id="PF23539">
    <property type="entry name" value="DUF7134"/>
    <property type="match status" value="1"/>
</dbReference>
<keyword evidence="3" id="KW-1185">Reference proteome</keyword>
<evidence type="ECO:0000313" key="2">
    <source>
        <dbReference type="EMBL" id="PWK31494.1"/>
    </source>
</evidence>
<protein>
    <recommendedName>
        <fullName evidence="1">DUF7134 domain-containing protein</fullName>
    </recommendedName>
</protein>
<evidence type="ECO:0000313" key="3">
    <source>
        <dbReference type="Proteomes" id="UP000245697"/>
    </source>
</evidence>
<organism evidence="2 3">
    <name type="scientific">Actinoplanes xinjiangensis</name>
    <dbReference type="NCBI Taxonomy" id="512350"/>
    <lineage>
        <taxon>Bacteria</taxon>
        <taxon>Bacillati</taxon>
        <taxon>Actinomycetota</taxon>
        <taxon>Actinomycetes</taxon>
        <taxon>Micromonosporales</taxon>
        <taxon>Micromonosporaceae</taxon>
        <taxon>Actinoplanes</taxon>
    </lineage>
</organism>
<dbReference type="Proteomes" id="UP000245697">
    <property type="component" value="Unassembled WGS sequence"/>
</dbReference>
<name>A0A316F4E9_9ACTN</name>
<feature type="domain" description="DUF7134" evidence="1">
    <location>
        <begin position="2"/>
        <end position="138"/>
    </location>
</feature>
<sequence>MISRHPHAFDLALATVLTCGAFGLHQMTAARIPTPPLTTADLLGAVPAFLAIAGRRRRPRAVLLTVTAGLVGHYSATQHGHPLLVLAIGIVAYTVAAETDRRTTLLLAAGCGTAVYVGNAVAHAHPVSLQSLPTLTFISWLAPTAVSKAARQR</sequence>
<dbReference type="AlphaFoldDB" id="A0A316F4E9"/>
<dbReference type="InterPro" id="IPR055558">
    <property type="entry name" value="DUF7134"/>
</dbReference>
<comment type="caution">
    <text evidence="2">The sequence shown here is derived from an EMBL/GenBank/DDBJ whole genome shotgun (WGS) entry which is preliminary data.</text>
</comment>
<proteinExistence type="predicted"/>